<feature type="region of interest" description="Disordered" evidence="2">
    <location>
        <begin position="378"/>
        <end position="404"/>
    </location>
</feature>
<feature type="coiled-coil region" evidence="1">
    <location>
        <begin position="509"/>
        <end position="539"/>
    </location>
</feature>
<dbReference type="InParanoid" id="D2I655"/>
<name>D2I655_AILME</name>
<feature type="compositionally biased region" description="Polar residues" evidence="2">
    <location>
        <begin position="386"/>
        <end position="400"/>
    </location>
</feature>
<evidence type="ECO:0000313" key="3">
    <source>
        <dbReference type="EMBL" id="EFB21575.1"/>
    </source>
</evidence>
<dbReference type="GO" id="GO:0007098">
    <property type="term" value="P:centrosome cycle"/>
    <property type="evidence" value="ECO:0007669"/>
    <property type="project" value="TreeGrafter"/>
</dbReference>
<gene>
    <name evidence="3" type="ORF">PANDA_021227</name>
</gene>
<dbReference type="PANTHER" id="PTHR46501:SF2">
    <property type="entry name" value="MYOMEGALIN"/>
    <property type="match status" value="1"/>
</dbReference>
<sequence length="569" mass="62860">MLMGQQHWGKAMTIAGSGAAQGTERTETAFSSARRPRTGRRVSPRNPPPCASTLPKPRLRTFGPQQFSPTPALLPRRTAARAGNSVSSFAGRRLAATHAPLLPAFGERLSRTGGEKDSPRDLAPLTLRALTPLTSGPGLGRRGDPSWARRLKLAASGPAPSERPLSRVRAPHPCVRPADQPRAVSSPCVWAGDAQVDLEESLIIVETHTHFSSIFPFKGNSKRVLHEKMLQLKAGMQRPLEKGPVERRVDGQQTQPEEAGSSPVSHSRKYHSLIQDQARELTHLRQKMRMGRAFSSLLIQHVSNTVKTFEELLSRNKVDRYMEQHFREQLSKGSQLAESLASKFSTDDFTSEKNQAGQMLRTLSLLREMHKKGKVTKVLRTREEAQPQTLPQIHSSNRGQSSAHLSSSSTFLLHEVQEARPSVDVASEYPDRVQLLGAGSFVYTKSRCLCSRALQIHCDGPGERKKLTGVQGWAGILQRSSGQAPWLPTSERLSPPLTSPVPWWDATGADLLEKNLVEIQSLRQRLEESICINDRLQERLEHVLSSADQGNSRKGEKLILSTSRVSKGT</sequence>
<accession>D2I655</accession>
<dbReference type="EMBL" id="GL194883">
    <property type="protein sequence ID" value="EFB21575.1"/>
    <property type="molecule type" value="Genomic_DNA"/>
</dbReference>
<feature type="compositionally biased region" description="Basic and acidic residues" evidence="2">
    <location>
        <begin position="239"/>
        <end position="250"/>
    </location>
</feature>
<dbReference type="GO" id="GO:0005813">
    <property type="term" value="C:centrosome"/>
    <property type="evidence" value="ECO:0007669"/>
    <property type="project" value="TreeGrafter"/>
</dbReference>
<feature type="region of interest" description="Disordered" evidence="2">
    <location>
        <begin position="1"/>
        <end position="71"/>
    </location>
</feature>
<protein>
    <recommendedName>
        <fullName evidence="4">Myomegalin</fullName>
    </recommendedName>
</protein>
<evidence type="ECO:0000256" key="1">
    <source>
        <dbReference type="SAM" id="Coils"/>
    </source>
</evidence>
<dbReference type="GO" id="GO:1903358">
    <property type="term" value="P:regulation of Golgi organization"/>
    <property type="evidence" value="ECO:0007669"/>
    <property type="project" value="TreeGrafter"/>
</dbReference>
<keyword evidence="1" id="KW-0175">Coiled coil</keyword>
<dbReference type="GO" id="GO:0090063">
    <property type="term" value="P:positive regulation of microtubule nucleation"/>
    <property type="evidence" value="ECO:0007669"/>
    <property type="project" value="TreeGrafter"/>
</dbReference>
<dbReference type="GO" id="GO:0005794">
    <property type="term" value="C:Golgi apparatus"/>
    <property type="evidence" value="ECO:0007669"/>
    <property type="project" value="TreeGrafter"/>
</dbReference>
<feature type="region of interest" description="Disordered" evidence="2">
    <location>
        <begin position="235"/>
        <end position="269"/>
    </location>
</feature>
<evidence type="ECO:0000256" key="2">
    <source>
        <dbReference type="SAM" id="MobiDB-lite"/>
    </source>
</evidence>
<feature type="compositionally biased region" description="Basic residues" evidence="2">
    <location>
        <begin position="34"/>
        <end position="43"/>
    </location>
</feature>
<proteinExistence type="predicted"/>
<reference evidence="3" key="1">
    <citation type="journal article" date="2010" name="Nature">
        <title>The sequence and de novo assembly of the giant panda genome.</title>
        <authorList>
            <person name="Li R."/>
            <person name="Fan W."/>
            <person name="Tian G."/>
            <person name="Zhu H."/>
            <person name="He L."/>
            <person name="Cai J."/>
            <person name="Huang Q."/>
            <person name="Cai Q."/>
            <person name="Li B."/>
            <person name="Bai Y."/>
            <person name="Zhang Z."/>
            <person name="Zhang Y."/>
            <person name="Wang W."/>
            <person name="Li J."/>
            <person name="Wei F."/>
            <person name="Li H."/>
            <person name="Jian M."/>
            <person name="Li J."/>
            <person name="Zhang Z."/>
            <person name="Nielsen R."/>
            <person name="Li D."/>
            <person name="Gu W."/>
            <person name="Yang Z."/>
            <person name="Xuan Z."/>
            <person name="Ryder O.A."/>
            <person name="Leung F.C."/>
            <person name="Zhou Y."/>
            <person name="Cao J."/>
            <person name="Sun X."/>
            <person name="Fu Y."/>
            <person name="Fang X."/>
            <person name="Guo X."/>
            <person name="Wang B."/>
            <person name="Hou R."/>
            <person name="Shen F."/>
            <person name="Mu B."/>
            <person name="Ni P."/>
            <person name="Lin R."/>
            <person name="Qian W."/>
            <person name="Wang G."/>
            <person name="Yu C."/>
            <person name="Nie W."/>
            <person name="Wang J."/>
            <person name="Wu Z."/>
            <person name="Liang H."/>
            <person name="Min J."/>
            <person name="Wu Q."/>
            <person name="Cheng S."/>
            <person name="Ruan J."/>
            <person name="Wang M."/>
            <person name="Shi Z."/>
            <person name="Wen M."/>
            <person name="Liu B."/>
            <person name="Ren X."/>
            <person name="Zheng H."/>
            <person name="Dong D."/>
            <person name="Cook K."/>
            <person name="Shan G."/>
            <person name="Zhang H."/>
            <person name="Kosiol C."/>
            <person name="Xie X."/>
            <person name="Lu Z."/>
            <person name="Zheng H."/>
            <person name="Li Y."/>
            <person name="Steiner C.C."/>
            <person name="Lam T.T."/>
            <person name="Lin S."/>
            <person name="Zhang Q."/>
            <person name="Li G."/>
            <person name="Tian J."/>
            <person name="Gong T."/>
            <person name="Liu H."/>
            <person name="Zhang D."/>
            <person name="Fang L."/>
            <person name="Ye C."/>
            <person name="Zhang J."/>
            <person name="Hu W."/>
            <person name="Xu A."/>
            <person name="Ren Y."/>
            <person name="Zhang G."/>
            <person name="Bruford M.W."/>
            <person name="Li Q."/>
            <person name="Ma L."/>
            <person name="Guo Y."/>
            <person name="An N."/>
            <person name="Hu Y."/>
            <person name="Zheng Y."/>
            <person name="Shi Y."/>
            <person name="Li Z."/>
            <person name="Liu Q."/>
            <person name="Chen Y."/>
            <person name="Zhao J."/>
            <person name="Qu N."/>
            <person name="Zhao S."/>
            <person name="Tian F."/>
            <person name="Wang X."/>
            <person name="Wang H."/>
            <person name="Xu L."/>
            <person name="Liu X."/>
            <person name="Vinar T."/>
            <person name="Wang Y."/>
            <person name="Lam T.W."/>
            <person name="Yiu S.M."/>
            <person name="Liu S."/>
            <person name="Zhang H."/>
            <person name="Li D."/>
            <person name="Huang Y."/>
            <person name="Wang X."/>
            <person name="Yang G."/>
            <person name="Jiang Z."/>
            <person name="Wang J."/>
            <person name="Qin N."/>
            <person name="Li L."/>
            <person name="Li J."/>
            <person name="Bolund L."/>
            <person name="Kristiansen K."/>
            <person name="Wong G.K."/>
            <person name="Olson M."/>
            <person name="Zhang X."/>
            <person name="Li S."/>
            <person name="Yang H."/>
            <person name="Wang J."/>
            <person name="Wang J."/>
        </authorList>
    </citation>
    <scope>NUCLEOTIDE SEQUENCE [LARGE SCALE GENOMIC DNA]</scope>
</reference>
<dbReference type="PANTHER" id="PTHR46501">
    <property type="entry name" value="MYOMEGALIN"/>
    <property type="match status" value="1"/>
</dbReference>
<dbReference type="InterPro" id="IPR052593">
    <property type="entry name" value="MT-associated_AKAP9-binding"/>
</dbReference>
<dbReference type="AlphaFoldDB" id="D2I655"/>
<organism evidence="3">
    <name type="scientific">Ailuropoda melanoleuca</name>
    <name type="common">Giant panda</name>
    <dbReference type="NCBI Taxonomy" id="9646"/>
    <lineage>
        <taxon>Eukaryota</taxon>
        <taxon>Metazoa</taxon>
        <taxon>Chordata</taxon>
        <taxon>Craniata</taxon>
        <taxon>Vertebrata</taxon>
        <taxon>Euteleostomi</taxon>
        <taxon>Mammalia</taxon>
        <taxon>Eutheria</taxon>
        <taxon>Laurasiatheria</taxon>
        <taxon>Carnivora</taxon>
        <taxon>Caniformia</taxon>
        <taxon>Ursidae</taxon>
        <taxon>Ailuropoda</taxon>
    </lineage>
</organism>
<dbReference type="GO" id="GO:0060090">
    <property type="term" value="F:molecular adaptor activity"/>
    <property type="evidence" value="ECO:0007669"/>
    <property type="project" value="TreeGrafter"/>
</dbReference>
<feature type="region of interest" description="Disordered" evidence="2">
    <location>
        <begin position="154"/>
        <end position="183"/>
    </location>
</feature>
<evidence type="ECO:0008006" key="4">
    <source>
        <dbReference type="Google" id="ProtNLM"/>
    </source>
</evidence>